<dbReference type="PANTHER" id="PTHR31379:SF1">
    <property type="entry name" value="F-BOX C PROTEIN-RELATED"/>
    <property type="match status" value="1"/>
</dbReference>
<reference evidence="2" key="1">
    <citation type="submission" date="2011-07" db="EMBL/GenBank/DDBJ databases">
        <authorList>
            <consortium name="Caenorhabditis brenneri Sequencing and Analysis Consortium"/>
            <person name="Wilson R.K."/>
        </authorList>
    </citation>
    <scope>NUCLEOTIDE SEQUENCE [LARGE SCALE GENOMIC DNA]</scope>
    <source>
        <strain evidence="2">PB2801</strain>
    </source>
</reference>
<dbReference type="OrthoDB" id="5889481at2759"/>
<dbReference type="InterPro" id="IPR021942">
    <property type="entry name" value="DUF3557"/>
</dbReference>
<evidence type="ECO:0000313" key="1">
    <source>
        <dbReference type="EMBL" id="EGT37444.1"/>
    </source>
</evidence>
<dbReference type="HOGENOM" id="CLU_042576_0_1_1"/>
<name>G0MML9_CAEBE</name>
<dbReference type="Pfam" id="PF12078">
    <property type="entry name" value="DUF3557"/>
    <property type="match status" value="1"/>
</dbReference>
<proteinExistence type="predicted"/>
<dbReference type="AlphaFoldDB" id="G0MML9"/>
<keyword evidence="2" id="KW-1185">Reference proteome</keyword>
<evidence type="ECO:0000313" key="2">
    <source>
        <dbReference type="Proteomes" id="UP000008068"/>
    </source>
</evidence>
<organism evidence="2">
    <name type="scientific">Caenorhabditis brenneri</name>
    <name type="common">Nematode worm</name>
    <dbReference type="NCBI Taxonomy" id="135651"/>
    <lineage>
        <taxon>Eukaryota</taxon>
        <taxon>Metazoa</taxon>
        <taxon>Ecdysozoa</taxon>
        <taxon>Nematoda</taxon>
        <taxon>Chromadorea</taxon>
        <taxon>Rhabditida</taxon>
        <taxon>Rhabditina</taxon>
        <taxon>Rhabditomorpha</taxon>
        <taxon>Rhabditoidea</taxon>
        <taxon>Rhabditidae</taxon>
        <taxon>Peloderinae</taxon>
        <taxon>Caenorhabditis</taxon>
    </lineage>
</organism>
<dbReference type="InParanoid" id="G0MML9"/>
<accession>G0MML9</accession>
<dbReference type="Proteomes" id="UP000008068">
    <property type="component" value="Unassembled WGS sequence"/>
</dbReference>
<protein>
    <recommendedName>
        <fullName evidence="3">DUF38 domain-containing protein</fullName>
    </recommendedName>
</protein>
<dbReference type="PANTHER" id="PTHR31379">
    <property type="entry name" value="F-BOX C PROTEIN-RELATED-RELATED"/>
    <property type="match status" value="1"/>
</dbReference>
<sequence length="399" mass="46706">MSYSKPLSYESIKTLLSHLEPNTRFRLVRHCPALAKTDKIVPLKIKMLLMEEDGEFTINEHVYKFGIYRKYPMGAQVPLFHQNENDDGGSDQDLDIYGCPKFLSESRSICQRVFCEIQCSEEDKLEHSRAETENESLEYRRDNQLPPYELLLQLTVTSPGGTSIERYKRTATILEARESLENSLFCDRSLPVSVDLFSISNRTFKETQKMKFLIRHLETTNHDSLENIALVIDGNNGPLKSLRTWLDIGSVIRRGHPLALQADTLISYQRFPLDWITKALELPNKHIQIEYESYREDRTDLEEFFERIIQHWKDIRCEVGTSFSIIFWNMKVKWLKDCICRIFENVMKIHKKKMLKIPLINNKRVHVTFGTKTFDRNTPCLTQQPGVVYQVMKMEVISL</sequence>
<dbReference type="EMBL" id="GL379802">
    <property type="protein sequence ID" value="EGT37444.1"/>
    <property type="molecule type" value="Genomic_DNA"/>
</dbReference>
<evidence type="ECO:0008006" key="3">
    <source>
        <dbReference type="Google" id="ProtNLM"/>
    </source>
</evidence>
<gene>
    <name evidence="1" type="ORF">CAEBREN_13786</name>
</gene>